<dbReference type="OrthoDB" id="943406at2"/>
<sequence length="604" mass="71765">MYLFKNCTLLIALTAFFTACNQEKEYDKADFKTDSIHLLKMYSLQYSKNANDLKSVHSTFPLKKDSTLQAINHQLYSDYLLKNTKYDSAYYYLTLAGNFFKNNNYQLFINSMKKVNITNYVGLLSQSEIEINYSRSIDFPNKNLKNIYINAFSLPYLKKFDSITYIKLVNQFTNSDDENSEIIKLNPLLEISLTRDISKYLLQEKKYNNIIKHSNKRIQELLKNARVNENLFFSNLYYSISAKIKLYDPTVQNDFKIYKNNLHNIPTKESEILYYFLKANYFTSIHKNDSASQNLKKALAISKEADNFIYENFILEQFIKSNIETKKYINEYIKNNDSLLSYQKYVNDFIFATNTNTLKLKSEQQSIQKQNVSIIAFTFLLLFTLTLYYFIYRNIKTKQLARKHRTYLEEKTLMYKYLIEIKEQMDASILKENNKTKKLINNNAILKIDELLELFEGATPDLELIQDKIKEIEDQSRNISHSISNTNYEILNFAYIINDIKKQYDYIIKIETYFDNSIVLSDLEFKTLLRIMLFTHKFIDKVKFKENVICFISIYKHDYDTIYKIWVNKSIDLSNEQLNFFNDRLIRFQELKGNEETTLLIHLS</sequence>
<dbReference type="EMBL" id="RQTJ01000004">
    <property type="protein sequence ID" value="RRA96296.1"/>
    <property type="molecule type" value="Genomic_DNA"/>
</dbReference>
<feature type="transmembrane region" description="Helical" evidence="1">
    <location>
        <begin position="372"/>
        <end position="392"/>
    </location>
</feature>
<keyword evidence="1" id="KW-0472">Membrane</keyword>
<evidence type="ECO:0000256" key="1">
    <source>
        <dbReference type="SAM" id="Phobius"/>
    </source>
</evidence>
<keyword evidence="1" id="KW-1133">Transmembrane helix</keyword>
<dbReference type="Proteomes" id="UP000268372">
    <property type="component" value="Unassembled WGS sequence"/>
</dbReference>
<name>A0A3P1B5A1_9FLAO</name>
<comment type="caution">
    <text evidence="2">The sequence shown here is derived from an EMBL/GenBank/DDBJ whole genome shotgun (WGS) entry which is preliminary data.</text>
</comment>
<evidence type="ECO:0000313" key="2">
    <source>
        <dbReference type="EMBL" id="RRA96296.1"/>
    </source>
</evidence>
<accession>A0A3P1B5A1</accession>
<reference evidence="2 3" key="1">
    <citation type="submission" date="2018-11" db="EMBL/GenBank/DDBJ databases">
        <title>Flavobacterium sp. nov., YIM 102796 draft genome.</title>
        <authorList>
            <person name="Li G."/>
            <person name="Jiang Y."/>
        </authorList>
    </citation>
    <scope>NUCLEOTIDE SEQUENCE [LARGE SCALE GENOMIC DNA]</scope>
    <source>
        <strain evidence="2 3">YIM 102796</strain>
    </source>
</reference>
<organism evidence="2 3">
    <name type="scientific">Paenimyroides viscosum</name>
    <dbReference type="NCBI Taxonomy" id="2488729"/>
    <lineage>
        <taxon>Bacteria</taxon>
        <taxon>Pseudomonadati</taxon>
        <taxon>Bacteroidota</taxon>
        <taxon>Flavobacteriia</taxon>
        <taxon>Flavobacteriales</taxon>
        <taxon>Flavobacteriaceae</taxon>
        <taxon>Paenimyroides</taxon>
    </lineage>
</organism>
<dbReference type="AlphaFoldDB" id="A0A3P1B5A1"/>
<dbReference type="RefSeq" id="WP_124898530.1">
    <property type="nucleotide sequence ID" value="NZ_RQTJ01000004.1"/>
</dbReference>
<gene>
    <name evidence="2" type="ORF">EG242_03495</name>
</gene>
<keyword evidence="1" id="KW-0812">Transmembrane</keyword>
<dbReference type="PROSITE" id="PS51257">
    <property type="entry name" value="PROKAR_LIPOPROTEIN"/>
    <property type="match status" value="1"/>
</dbReference>
<evidence type="ECO:0000313" key="3">
    <source>
        <dbReference type="Proteomes" id="UP000268372"/>
    </source>
</evidence>
<keyword evidence="3" id="KW-1185">Reference proteome</keyword>
<proteinExistence type="predicted"/>
<protein>
    <submittedName>
        <fullName evidence="2">Uncharacterized protein</fullName>
    </submittedName>
</protein>